<dbReference type="SUPFAM" id="SSF56300">
    <property type="entry name" value="Metallo-dependent phosphatases"/>
    <property type="match status" value="1"/>
</dbReference>
<keyword evidence="1" id="KW-0732">Signal</keyword>
<dbReference type="OrthoDB" id="9809781at2"/>
<name>A0A4U6DGT1_9BACT</name>
<accession>A0A4U6DGT1</accession>
<evidence type="ECO:0000259" key="2">
    <source>
        <dbReference type="Pfam" id="PF00149"/>
    </source>
</evidence>
<dbReference type="EMBL" id="SZVO01000001">
    <property type="protein sequence ID" value="TKT93874.1"/>
    <property type="molecule type" value="Genomic_DNA"/>
</dbReference>
<dbReference type="InterPro" id="IPR029052">
    <property type="entry name" value="Metallo-depent_PP-like"/>
</dbReference>
<dbReference type="Proteomes" id="UP000304900">
    <property type="component" value="Unassembled WGS sequence"/>
</dbReference>
<keyword evidence="4" id="KW-1185">Reference proteome</keyword>
<comment type="caution">
    <text evidence="3">The sequence shown here is derived from an EMBL/GenBank/DDBJ whole genome shotgun (WGS) entry which is preliminary data.</text>
</comment>
<dbReference type="RefSeq" id="WP_137338164.1">
    <property type="nucleotide sequence ID" value="NZ_SZVO01000001.1"/>
</dbReference>
<dbReference type="InterPro" id="IPR039331">
    <property type="entry name" value="PAPs-like"/>
</dbReference>
<dbReference type="AlphaFoldDB" id="A0A4U6DGT1"/>
<evidence type="ECO:0000313" key="3">
    <source>
        <dbReference type="EMBL" id="TKT93874.1"/>
    </source>
</evidence>
<dbReference type="InterPro" id="IPR004843">
    <property type="entry name" value="Calcineurin-like_PHP"/>
</dbReference>
<evidence type="ECO:0000256" key="1">
    <source>
        <dbReference type="ARBA" id="ARBA00022729"/>
    </source>
</evidence>
<proteinExistence type="predicted"/>
<dbReference type="PANTHER" id="PTHR22953:SF153">
    <property type="entry name" value="PURPLE ACID PHOSPHATASE"/>
    <property type="match status" value="1"/>
</dbReference>
<dbReference type="PANTHER" id="PTHR22953">
    <property type="entry name" value="ACID PHOSPHATASE RELATED"/>
    <property type="match status" value="1"/>
</dbReference>
<reference evidence="3 4" key="1">
    <citation type="submission" date="2019-05" db="EMBL/GenBank/DDBJ databases">
        <title>Dyadobacter AR-3-8 sp. nov., isolated from arctic soil.</title>
        <authorList>
            <person name="Chaudhary D.K."/>
        </authorList>
    </citation>
    <scope>NUCLEOTIDE SEQUENCE [LARGE SCALE GENOMIC DNA]</scope>
    <source>
        <strain evidence="3 4">AR-3-8</strain>
    </source>
</reference>
<organism evidence="3 4">
    <name type="scientific">Dyadobacter frigoris</name>
    <dbReference type="NCBI Taxonomy" id="2576211"/>
    <lineage>
        <taxon>Bacteria</taxon>
        <taxon>Pseudomonadati</taxon>
        <taxon>Bacteroidota</taxon>
        <taxon>Cytophagia</taxon>
        <taxon>Cytophagales</taxon>
        <taxon>Spirosomataceae</taxon>
        <taxon>Dyadobacter</taxon>
    </lineage>
</organism>
<sequence>MISNTSFRYLTPVLKKDQPDDTYKFQPLPSPSGKYPYRLALQKIIPDVNTEKTIFHMLGDTGSIGRPTFQHLVASEMGRQYESSKDERPQFLFHLGDVVYSFGEASRYYTQFFDPYEKYPGPIFAIAGNHDSDVNPNATPYKSLDAFKAVFCDTESRDISFGGGVDRKSMVQPNIYWTLKAPLANIIGLHSNVPKFGVITPDQQKWFKEELIAADKERPDKALILCLHHAPYSADINHGSSIPMITLLEEIFVETGVRPDIVFSGHVHNYQRFTKEYKDGLKIPFIVAGAGGYDELHPVALKSDKRFTNDSDLFEGVNLETYCGDKHGFLKIAIEKSSTGLTLKGEYYTIPHEEKMDNTMKASLADEFELHL</sequence>
<gene>
    <name evidence="3" type="ORF">FDK13_01295</name>
</gene>
<feature type="domain" description="Calcineurin-like phosphoesterase" evidence="2">
    <location>
        <begin position="81"/>
        <end position="270"/>
    </location>
</feature>
<dbReference type="Pfam" id="PF00149">
    <property type="entry name" value="Metallophos"/>
    <property type="match status" value="1"/>
</dbReference>
<dbReference type="GO" id="GO:0003993">
    <property type="term" value="F:acid phosphatase activity"/>
    <property type="evidence" value="ECO:0007669"/>
    <property type="project" value="InterPro"/>
</dbReference>
<protein>
    <submittedName>
        <fullName evidence="3">Metallophosphoesterase</fullName>
    </submittedName>
</protein>
<dbReference type="Gene3D" id="3.60.21.10">
    <property type="match status" value="1"/>
</dbReference>
<evidence type="ECO:0000313" key="4">
    <source>
        <dbReference type="Proteomes" id="UP000304900"/>
    </source>
</evidence>